<accession>A0A2U8W393</accession>
<name>A0A2U8W393_9HYPH</name>
<proteinExistence type="predicted"/>
<dbReference type="InterPro" id="IPR003593">
    <property type="entry name" value="AAA+_ATPase"/>
</dbReference>
<feature type="domain" description="AAA+ ATPase" evidence="1">
    <location>
        <begin position="45"/>
        <end position="189"/>
    </location>
</feature>
<dbReference type="GO" id="GO:0005524">
    <property type="term" value="F:ATP binding"/>
    <property type="evidence" value="ECO:0007669"/>
    <property type="project" value="InterPro"/>
</dbReference>
<evidence type="ECO:0000259" key="1">
    <source>
        <dbReference type="SMART" id="SM00382"/>
    </source>
</evidence>
<dbReference type="EMBL" id="CP029550">
    <property type="protein sequence ID" value="AWN40527.1"/>
    <property type="molecule type" value="Genomic_DNA"/>
</dbReference>
<dbReference type="PANTHER" id="PTHR42759:SF6">
    <property type="entry name" value="REGULATORY PROTEIN-RELATED"/>
    <property type="match status" value="1"/>
</dbReference>
<dbReference type="InterPro" id="IPR050764">
    <property type="entry name" value="CbbQ/NirQ/NorQ/GpvN"/>
</dbReference>
<dbReference type="SMART" id="SM00382">
    <property type="entry name" value="AAA"/>
    <property type="match status" value="1"/>
</dbReference>
<dbReference type="PANTHER" id="PTHR42759">
    <property type="entry name" value="MOXR FAMILY PROTEIN"/>
    <property type="match status" value="1"/>
</dbReference>
<dbReference type="Gene3D" id="3.40.50.300">
    <property type="entry name" value="P-loop containing nucleotide triphosphate hydrolases"/>
    <property type="match status" value="1"/>
</dbReference>
<dbReference type="Pfam" id="PF17863">
    <property type="entry name" value="AAA_lid_2"/>
    <property type="match status" value="1"/>
</dbReference>
<dbReference type="InterPro" id="IPR041628">
    <property type="entry name" value="ChlI/MoxR_AAA_lid"/>
</dbReference>
<dbReference type="KEGG" id="mets:DK389_08290"/>
<reference evidence="3" key="1">
    <citation type="submission" date="2018-05" db="EMBL/GenBank/DDBJ databases">
        <title>Complete Genome Sequence of Methylobacterium sp. 17SD2-17.</title>
        <authorList>
            <person name="Srinivasan S."/>
        </authorList>
    </citation>
    <scope>NUCLEOTIDE SEQUENCE [LARGE SCALE GENOMIC DNA]</scope>
    <source>
        <strain evidence="3">17SD2-17</strain>
    </source>
</reference>
<dbReference type="SUPFAM" id="SSF52540">
    <property type="entry name" value="P-loop containing nucleoside triphosphate hydrolases"/>
    <property type="match status" value="1"/>
</dbReference>
<organism evidence="2 3">
    <name type="scientific">Methylobacterium durans</name>
    <dbReference type="NCBI Taxonomy" id="2202825"/>
    <lineage>
        <taxon>Bacteria</taxon>
        <taxon>Pseudomonadati</taxon>
        <taxon>Pseudomonadota</taxon>
        <taxon>Alphaproteobacteria</taxon>
        <taxon>Hyphomicrobiales</taxon>
        <taxon>Methylobacteriaceae</taxon>
        <taxon>Methylobacterium</taxon>
    </lineage>
</organism>
<protein>
    <submittedName>
        <fullName evidence="2">AAA family ATPase</fullName>
    </submittedName>
</protein>
<dbReference type="InterPro" id="IPR001270">
    <property type="entry name" value="ClpA/B"/>
</dbReference>
<dbReference type="AlphaFoldDB" id="A0A2U8W393"/>
<gene>
    <name evidence="2" type="ORF">DK389_08290</name>
</gene>
<evidence type="ECO:0000313" key="2">
    <source>
        <dbReference type="EMBL" id="AWN40527.1"/>
    </source>
</evidence>
<dbReference type="RefSeq" id="WP_109888746.1">
    <property type="nucleotide sequence ID" value="NZ_CP029550.1"/>
</dbReference>
<dbReference type="Pfam" id="PF07726">
    <property type="entry name" value="AAA_3"/>
    <property type="match status" value="1"/>
</dbReference>
<dbReference type="GO" id="GO:0016887">
    <property type="term" value="F:ATP hydrolysis activity"/>
    <property type="evidence" value="ECO:0007669"/>
    <property type="project" value="InterPro"/>
</dbReference>
<dbReference type="Gene3D" id="1.10.8.80">
    <property type="entry name" value="Magnesium chelatase subunit I, C-Terminal domain"/>
    <property type="match status" value="1"/>
</dbReference>
<sequence>MNDIRRGDAMLTDWRAAATRFERAVAGAVLGQDRAIRLVTIAIFARGHVLLEGDVGVGKTTLLRAVARAMGGAYERIEGTVDLMPTDLVYHTYLAEDGRPRVEPGPVLRASEDLAIFFFNEINRARPQVHALLLRLMAERSLAAFNREYRFPHLQVFADRNRVEREETFELPAAARDRFLMEIPVEAPRDAETRRALVFDPRFHDTDTLIAEAEPNLLDPSALAGIASAIQHGVRASGAIEAYVIALWEALLRPHAAGIRLPAVDDMAGLVQGGASPRGVAALVRAARVRAWLEGRDWLVPEDVRAVFPEVMAHRVFLEPVYELRRSAIVPDLCRAVFETVPAP</sequence>
<dbReference type="PRINTS" id="PR00300">
    <property type="entry name" value="CLPPROTEASEA"/>
</dbReference>
<dbReference type="OrthoDB" id="9808397at2"/>
<dbReference type="PIRSF" id="PIRSF002849">
    <property type="entry name" value="AAA_ATPase_chaperone_MoxR_prd"/>
    <property type="match status" value="1"/>
</dbReference>
<evidence type="ECO:0000313" key="3">
    <source>
        <dbReference type="Proteomes" id="UP000245926"/>
    </source>
</evidence>
<dbReference type="InterPro" id="IPR011703">
    <property type="entry name" value="ATPase_AAA-3"/>
</dbReference>
<dbReference type="Proteomes" id="UP000245926">
    <property type="component" value="Chromosome"/>
</dbReference>
<dbReference type="InterPro" id="IPR027417">
    <property type="entry name" value="P-loop_NTPase"/>
</dbReference>
<keyword evidence="3" id="KW-1185">Reference proteome</keyword>
<dbReference type="CDD" id="cd00009">
    <property type="entry name" value="AAA"/>
    <property type="match status" value="1"/>
</dbReference>